<accession>A0ABZ1D929</accession>
<feature type="compositionally biased region" description="Polar residues" evidence="1">
    <location>
        <begin position="110"/>
        <end position="125"/>
    </location>
</feature>
<evidence type="ECO:0000313" key="2">
    <source>
        <dbReference type="EMBL" id="WRT69799.1"/>
    </source>
</evidence>
<feature type="compositionally biased region" description="Low complexity" evidence="1">
    <location>
        <begin position="40"/>
        <end position="56"/>
    </location>
</feature>
<feature type="compositionally biased region" description="Basic and acidic residues" evidence="1">
    <location>
        <begin position="437"/>
        <end position="449"/>
    </location>
</feature>
<feature type="compositionally biased region" description="Polar residues" evidence="1">
    <location>
        <begin position="254"/>
        <end position="274"/>
    </location>
</feature>
<gene>
    <name evidence="2" type="ORF">IL334_006790</name>
</gene>
<feature type="region of interest" description="Disordered" evidence="1">
    <location>
        <begin position="467"/>
        <end position="518"/>
    </location>
</feature>
<feature type="region of interest" description="Disordered" evidence="1">
    <location>
        <begin position="1"/>
        <end position="131"/>
    </location>
</feature>
<dbReference type="EMBL" id="CP141889">
    <property type="protein sequence ID" value="WRT69799.1"/>
    <property type="molecule type" value="Genomic_DNA"/>
</dbReference>
<dbReference type="GeneID" id="87958920"/>
<sequence length="518" mass="56575">MQFPLKGTQHQTGWTGSTYQDAPRTIERKRKGRGVDIIGTSSLPTPPSRSTHLPTPETIRRSSRPRKPIEPVASSSTSAHLPTPQTQRTRRKLSPSPSVLIEGEAIPSPSGHTTFYLSSTNPSSSRPEKIRRRPGLTFAQQMGLLTNTNNGRGVGVGVGMGGHKAGNHGKVDQIGHQTSNMTVTVTKADENPFYVSSSESGLGAGAPLTLASPGLITSHRPGEEDFDSDTDNVPTLCSPKPRRSPRKQSPSPNHHLSPQSQESTIPIHFSSSIGLLSPPPTKHAPRIGINTPGKMVKGVTREEAKKRMEREKEMLDYEYNPFLTKPGESSKRSPGPVVNEDLPTVTYVFRGSKKVFANPLYPSGAPFHPAELDPEDDEFEPHPLPQPRLLWPTGPSPSKSKLRMMRTPSPELDVSPPSSPVSTPTTSRRFGKSALSLEHEKDSENHEGVYSDDEGELMMRNVRAHLTEEDHEHEEDLPSRRGLLFGGHGSTKGMKRGLGEVESEISSRGKKSRGLLRL</sequence>
<evidence type="ECO:0000256" key="1">
    <source>
        <dbReference type="SAM" id="MobiDB-lite"/>
    </source>
</evidence>
<keyword evidence="3" id="KW-1185">Reference proteome</keyword>
<organism evidence="2 3">
    <name type="scientific">Kwoniella shivajii</name>
    <dbReference type="NCBI Taxonomy" id="564305"/>
    <lineage>
        <taxon>Eukaryota</taxon>
        <taxon>Fungi</taxon>
        <taxon>Dikarya</taxon>
        <taxon>Basidiomycota</taxon>
        <taxon>Agaricomycotina</taxon>
        <taxon>Tremellomycetes</taxon>
        <taxon>Tremellales</taxon>
        <taxon>Cryptococcaceae</taxon>
        <taxon>Kwoniella</taxon>
    </lineage>
</organism>
<feature type="compositionally biased region" description="Basic and acidic residues" evidence="1">
    <location>
        <begin position="467"/>
        <end position="479"/>
    </location>
</feature>
<feature type="compositionally biased region" description="Low complexity" evidence="1">
    <location>
        <begin position="408"/>
        <end position="427"/>
    </location>
</feature>
<proteinExistence type="predicted"/>
<evidence type="ECO:0000313" key="3">
    <source>
        <dbReference type="Proteomes" id="UP001329825"/>
    </source>
</evidence>
<feature type="region of interest" description="Disordered" evidence="1">
    <location>
        <begin position="213"/>
        <end position="301"/>
    </location>
</feature>
<reference evidence="2 3" key="1">
    <citation type="submission" date="2024-01" db="EMBL/GenBank/DDBJ databases">
        <title>Comparative genomics of Cryptococcus and Kwoniella reveals pathogenesis evolution and contrasting modes of karyotype evolution via chromosome fusion or intercentromeric recombination.</title>
        <authorList>
            <person name="Coelho M.A."/>
            <person name="David-Palma M."/>
            <person name="Shea T."/>
            <person name="Bowers K."/>
            <person name="McGinley-Smith S."/>
            <person name="Mohammad A.W."/>
            <person name="Gnirke A."/>
            <person name="Yurkov A.M."/>
            <person name="Nowrousian M."/>
            <person name="Sun S."/>
            <person name="Cuomo C.A."/>
            <person name="Heitman J."/>
        </authorList>
    </citation>
    <scope>NUCLEOTIDE SEQUENCE [LARGE SCALE GENOMIC DNA]</scope>
    <source>
        <strain evidence="2">CBS 11374</strain>
    </source>
</reference>
<feature type="region of interest" description="Disordered" evidence="1">
    <location>
        <begin position="371"/>
        <end position="455"/>
    </location>
</feature>
<dbReference type="Proteomes" id="UP001329825">
    <property type="component" value="Chromosome 9"/>
</dbReference>
<feature type="compositionally biased region" description="Polar residues" evidence="1">
    <location>
        <begin position="8"/>
        <end position="20"/>
    </location>
</feature>
<protein>
    <submittedName>
        <fullName evidence="2">Uncharacterized protein</fullName>
    </submittedName>
</protein>
<feature type="compositionally biased region" description="Basic residues" evidence="1">
    <location>
        <begin position="508"/>
        <end position="518"/>
    </location>
</feature>
<feature type="compositionally biased region" description="Polar residues" evidence="1">
    <location>
        <begin position="73"/>
        <end position="87"/>
    </location>
</feature>
<name>A0ABZ1D929_9TREE</name>
<dbReference type="RefSeq" id="XP_062794538.1">
    <property type="nucleotide sequence ID" value="XM_062938487.1"/>
</dbReference>